<evidence type="ECO:0000256" key="2">
    <source>
        <dbReference type="SAM" id="MobiDB-lite"/>
    </source>
</evidence>
<dbReference type="Gene3D" id="1.20.140.10">
    <property type="entry name" value="Butyryl-CoA Dehydrogenase, subunit A, domain 3"/>
    <property type="match status" value="1"/>
</dbReference>
<reference evidence="4" key="1">
    <citation type="submission" date="2022-09" db="EMBL/GenBank/DDBJ databases">
        <title>Diverse halophilic archaea isolated from saline environments.</title>
        <authorList>
            <person name="Cui H.-L."/>
        </authorList>
    </citation>
    <scope>NUCLEOTIDE SEQUENCE</scope>
    <source>
        <strain evidence="4">ZS-35-S2</strain>
    </source>
</reference>
<feature type="region of interest" description="Disordered" evidence="2">
    <location>
        <begin position="1"/>
        <end position="23"/>
    </location>
</feature>
<gene>
    <name evidence="4" type="ORF">N0B31_00795</name>
</gene>
<evidence type="ECO:0000313" key="4">
    <source>
        <dbReference type="EMBL" id="UWM56919.1"/>
    </source>
</evidence>
<organism evidence="4 5">
    <name type="scientific">Salinirubellus salinus</name>
    <dbReference type="NCBI Taxonomy" id="1364945"/>
    <lineage>
        <taxon>Archaea</taxon>
        <taxon>Methanobacteriati</taxon>
        <taxon>Methanobacteriota</taxon>
        <taxon>Stenosarchaea group</taxon>
        <taxon>Halobacteria</taxon>
        <taxon>Halobacteriales</taxon>
        <taxon>Natronomonadaceae</taxon>
        <taxon>Salinirubellus</taxon>
    </lineage>
</organism>
<dbReference type="SUPFAM" id="SSF47203">
    <property type="entry name" value="Acyl-CoA dehydrogenase C-terminal domain-like"/>
    <property type="match status" value="1"/>
</dbReference>
<name>A0A9E7R899_9EURY</name>
<dbReference type="GO" id="GO:0016627">
    <property type="term" value="F:oxidoreductase activity, acting on the CH-CH group of donors"/>
    <property type="evidence" value="ECO:0007669"/>
    <property type="project" value="InterPro"/>
</dbReference>
<dbReference type="InterPro" id="IPR009075">
    <property type="entry name" value="AcylCo_DH/oxidase_C"/>
</dbReference>
<accession>A0A9E7R899</accession>
<dbReference type="AlphaFoldDB" id="A0A9E7R899"/>
<feature type="region of interest" description="Disordered" evidence="2">
    <location>
        <begin position="50"/>
        <end position="78"/>
    </location>
</feature>
<feature type="domain" description="Acyl-CoA dehydrogenase/oxidase C-terminal" evidence="3">
    <location>
        <begin position="8"/>
        <end position="53"/>
    </location>
</feature>
<dbReference type="KEGG" id="ssai:N0B31_00795"/>
<protein>
    <submittedName>
        <fullName evidence="4">Acyl-CoA dehydrogenase family protein</fullName>
    </submittedName>
</protein>
<dbReference type="Proteomes" id="UP001057580">
    <property type="component" value="Chromosome"/>
</dbReference>
<evidence type="ECO:0000259" key="3">
    <source>
        <dbReference type="Pfam" id="PF00441"/>
    </source>
</evidence>
<evidence type="ECO:0000313" key="5">
    <source>
        <dbReference type="Proteomes" id="UP001057580"/>
    </source>
</evidence>
<keyword evidence="5" id="KW-1185">Reference proteome</keyword>
<keyword evidence="1" id="KW-0285">Flavoprotein</keyword>
<dbReference type="InterPro" id="IPR036250">
    <property type="entry name" value="AcylCo_DH-like_C"/>
</dbReference>
<proteinExistence type="predicted"/>
<sequence length="78" mass="8771">MLRAGRRRGRLGAPVHGGEGLKTGNRLERYYRDARTLTIPDGTTERQKLVVGKEPTEHSAYTENAERRAEQTSLHTPV</sequence>
<feature type="compositionally biased region" description="Basic residues" evidence="2">
    <location>
        <begin position="1"/>
        <end position="10"/>
    </location>
</feature>
<dbReference type="Pfam" id="PF00441">
    <property type="entry name" value="Acyl-CoA_dh_1"/>
    <property type="match status" value="1"/>
</dbReference>
<dbReference type="EMBL" id="CP104003">
    <property type="protein sequence ID" value="UWM56919.1"/>
    <property type="molecule type" value="Genomic_DNA"/>
</dbReference>
<evidence type="ECO:0000256" key="1">
    <source>
        <dbReference type="ARBA" id="ARBA00022630"/>
    </source>
</evidence>